<protein>
    <submittedName>
        <fullName evidence="1">Carboxyvinyl-carboxyphosphonate phosphorylmutase</fullName>
    </submittedName>
</protein>
<dbReference type="PANTHER" id="PTHR42905">
    <property type="entry name" value="PHOSPHOENOLPYRUVATE CARBOXYLASE"/>
    <property type="match status" value="1"/>
</dbReference>
<dbReference type="Proteomes" id="UP001161406">
    <property type="component" value="Unassembled WGS sequence"/>
</dbReference>
<gene>
    <name evidence="1" type="ORF">GCM10007913_16060</name>
</gene>
<organism evidence="1 2">
    <name type="scientific">Devosia yakushimensis</name>
    <dbReference type="NCBI Taxonomy" id="470028"/>
    <lineage>
        <taxon>Bacteria</taxon>
        <taxon>Pseudomonadati</taxon>
        <taxon>Pseudomonadota</taxon>
        <taxon>Alphaproteobacteria</taxon>
        <taxon>Hyphomicrobiales</taxon>
        <taxon>Devosiaceae</taxon>
        <taxon>Devosia</taxon>
    </lineage>
</organism>
<name>A0ABQ5UCT8_9HYPH</name>
<dbReference type="SUPFAM" id="SSF51621">
    <property type="entry name" value="Phosphoenolpyruvate/pyruvate domain"/>
    <property type="match status" value="1"/>
</dbReference>
<dbReference type="EMBL" id="BSNG01000001">
    <property type="protein sequence ID" value="GLQ09674.1"/>
    <property type="molecule type" value="Genomic_DNA"/>
</dbReference>
<dbReference type="Gene3D" id="3.20.20.60">
    <property type="entry name" value="Phosphoenolpyruvate-binding domains"/>
    <property type="match status" value="1"/>
</dbReference>
<reference evidence="1" key="1">
    <citation type="journal article" date="2014" name="Int. J. Syst. Evol. Microbiol.">
        <title>Complete genome of a new Firmicutes species belonging to the dominant human colonic microbiota ('Ruminococcus bicirculans') reveals two chromosomes and a selective capacity to utilize plant glucans.</title>
        <authorList>
            <consortium name="NISC Comparative Sequencing Program"/>
            <person name="Wegmann U."/>
            <person name="Louis P."/>
            <person name="Goesmann A."/>
            <person name="Henrissat B."/>
            <person name="Duncan S.H."/>
            <person name="Flint H.J."/>
        </authorList>
    </citation>
    <scope>NUCLEOTIDE SEQUENCE</scope>
    <source>
        <strain evidence="1">NBRC 103855</strain>
    </source>
</reference>
<comment type="caution">
    <text evidence="1">The sequence shown here is derived from an EMBL/GenBank/DDBJ whole genome shotgun (WGS) entry which is preliminary data.</text>
</comment>
<accession>A0ABQ5UCT8</accession>
<sequence length="254" mass="26176">MSQTAKASQFASLHVPGNPLVIYNAWDAGSAIAIAAAGAKAIGTGSWSVAAAQGYQDGQALPLALLEQVAGRIVASVDLPVSIDFEGAYAEAPQEAAANVMRLIALGVVGINFEDQVVDRGDAVYPITDQQARIDAIRTAASTVLPDFFINARTDLFLQAPADRHAGLVGEAIERGKAYKAAGASGFFVPGLADPGLIGTVCREVALPVNVMKSSGVPGHSELGALGVARISYGPGPYRKAMTELTRQAADVFA</sequence>
<proteinExistence type="predicted"/>
<dbReference type="InterPro" id="IPR015813">
    <property type="entry name" value="Pyrv/PenolPyrv_kinase-like_dom"/>
</dbReference>
<evidence type="ECO:0000313" key="2">
    <source>
        <dbReference type="Proteomes" id="UP001161406"/>
    </source>
</evidence>
<dbReference type="RefSeq" id="WP_284389659.1">
    <property type="nucleotide sequence ID" value="NZ_BSNG01000001.1"/>
</dbReference>
<keyword evidence="2" id="KW-1185">Reference proteome</keyword>
<dbReference type="CDD" id="cd00377">
    <property type="entry name" value="ICL_PEPM"/>
    <property type="match status" value="1"/>
</dbReference>
<dbReference type="Pfam" id="PF13714">
    <property type="entry name" value="PEP_mutase"/>
    <property type="match status" value="1"/>
</dbReference>
<dbReference type="PANTHER" id="PTHR42905:SF16">
    <property type="entry name" value="CARBOXYPHOSPHONOENOLPYRUVATE PHOSPHONOMUTASE-LIKE PROTEIN (AFU_ORTHOLOGUE AFUA_5G07230)"/>
    <property type="match status" value="1"/>
</dbReference>
<dbReference type="InterPro" id="IPR040442">
    <property type="entry name" value="Pyrv_kinase-like_dom_sf"/>
</dbReference>
<reference evidence="1" key="2">
    <citation type="submission" date="2023-01" db="EMBL/GenBank/DDBJ databases">
        <title>Draft genome sequence of Devosia yakushimensis strain NBRC 103855.</title>
        <authorList>
            <person name="Sun Q."/>
            <person name="Mori K."/>
        </authorList>
    </citation>
    <scope>NUCLEOTIDE SEQUENCE</scope>
    <source>
        <strain evidence="1">NBRC 103855</strain>
    </source>
</reference>
<evidence type="ECO:0000313" key="1">
    <source>
        <dbReference type="EMBL" id="GLQ09674.1"/>
    </source>
</evidence>
<dbReference type="InterPro" id="IPR039556">
    <property type="entry name" value="ICL/PEPM"/>
</dbReference>